<proteinExistence type="predicted"/>
<dbReference type="PANTHER" id="PTHR36313:SF1">
    <property type="entry name" value="PROTEIN GOLVEN 11-RELATED"/>
    <property type="match status" value="1"/>
</dbReference>
<comment type="caution">
    <text evidence="3">The sequence shown here is derived from an EMBL/GenBank/DDBJ whole genome shotgun (WGS) entry which is preliminary data.</text>
</comment>
<dbReference type="GO" id="GO:0008083">
    <property type="term" value="F:growth factor activity"/>
    <property type="evidence" value="ECO:0007669"/>
    <property type="project" value="InterPro"/>
</dbReference>
<evidence type="ECO:0000313" key="3">
    <source>
        <dbReference type="EMBL" id="KAF2321388.1"/>
    </source>
</evidence>
<reference evidence="3 4" key="1">
    <citation type="journal article" date="2020" name="Mol. Plant">
        <title>The Chromosome-Based Rubber Tree Genome Provides New Insights into Spurge Genome Evolution and Rubber Biosynthesis.</title>
        <authorList>
            <person name="Liu J."/>
            <person name="Shi C."/>
            <person name="Shi C.C."/>
            <person name="Li W."/>
            <person name="Zhang Q.J."/>
            <person name="Zhang Y."/>
            <person name="Li K."/>
            <person name="Lu H.F."/>
            <person name="Shi C."/>
            <person name="Zhu S.T."/>
            <person name="Xiao Z.Y."/>
            <person name="Nan H."/>
            <person name="Yue Y."/>
            <person name="Zhu X.G."/>
            <person name="Wu Y."/>
            <person name="Hong X.N."/>
            <person name="Fan G.Y."/>
            <person name="Tong Y."/>
            <person name="Zhang D."/>
            <person name="Mao C.L."/>
            <person name="Liu Y.L."/>
            <person name="Hao S.J."/>
            <person name="Liu W.Q."/>
            <person name="Lv M.Q."/>
            <person name="Zhang H.B."/>
            <person name="Liu Y."/>
            <person name="Hu-Tang G.R."/>
            <person name="Wang J.P."/>
            <person name="Wang J.H."/>
            <person name="Sun Y.H."/>
            <person name="Ni S.B."/>
            <person name="Chen W.B."/>
            <person name="Zhang X.C."/>
            <person name="Jiao Y.N."/>
            <person name="Eichler E.E."/>
            <person name="Li G.H."/>
            <person name="Liu X."/>
            <person name="Gao L.Z."/>
        </authorList>
    </citation>
    <scope>NUCLEOTIDE SEQUENCE [LARGE SCALE GENOMIC DNA]</scope>
    <source>
        <strain evidence="4">cv. GT1</strain>
        <tissue evidence="3">Leaf</tissue>
    </source>
</reference>
<sequence length="182" mass="19894">MEHAQLGIMLLAKRLAIAQFPIEEKMFGGMAAVYVKFICLLLVLLFSSAWLSSAHEAAEDDAAMSTEKKGVVDSVLNGNVATRNEIGGKKMIPRKVIVKRVEIKGNEALAETIKISSENQETVAGKSGNKGKKKKKKKKNAAVNEESKPRVSNIPEQLNNEAGFVAFSADYHSPRHHPPKNN</sequence>
<feature type="region of interest" description="Disordered" evidence="1">
    <location>
        <begin position="120"/>
        <end position="159"/>
    </location>
</feature>
<keyword evidence="2" id="KW-1133">Transmembrane helix</keyword>
<keyword evidence="4" id="KW-1185">Reference proteome</keyword>
<dbReference type="EMBL" id="JAAGAX010000003">
    <property type="protein sequence ID" value="KAF2321388.1"/>
    <property type="molecule type" value="Genomic_DNA"/>
</dbReference>
<dbReference type="GO" id="GO:0005615">
    <property type="term" value="C:extracellular space"/>
    <property type="evidence" value="ECO:0007669"/>
    <property type="project" value="TreeGrafter"/>
</dbReference>
<protein>
    <submittedName>
        <fullName evidence="3">Uncharacterized protein</fullName>
    </submittedName>
</protein>
<dbReference type="GO" id="GO:0030154">
    <property type="term" value="P:cell differentiation"/>
    <property type="evidence" value="ECO:0007669"/>
    <property type="project" value="TreeGrafter"/>
</dbReference>
<evidence type="ECO:0000313" key="4">
    <source>
        <dbReference type="Proteomes" id="UP000467840"/>
    </source>
</evidence>
<keyword evidence="2" id="KW-0472">Membrane</keyword>
<organism evidence="3 4">
    <name type="scientific">Hevea brasiliensis</name>
    <name type="common">Para rubber tree</name>
    <name type="synonym">Siphonia brasiliensis</name>
    <dbReference type="NCBI Taxonomy" id="3981"/>
    <lineage>
        <taxon>Eukaryota</taxon>
        <taxon>Viridiplantae</taxon>
        <taxon>Streptophyta</taxon>
        <taxon>Embryophyta</taxon>
        <taxon>Tracheophyta</taxon>
        <taxon>Spermatophyta</taxon>
        <taxon>Magnoliopsida</taxon>
        <taxon>eudicotyledons</taxon>
        <taxon>Gunneridae</taxon>
        <taxon>Pentapetalae</taxon>
        <taxon>rosids</taxon>
        <taxon>fabids</taxon>
        <taxon>Malpighiales</taxon>
        <taxon>Euphorbiaceae</taxon>
        <taxon>Crotonoideae</taxon>
        <taxon>Micrandreae</taxon>
        <taxon>Hevea</taxon>
    </lineage>
</organism>
<dbReference type="Proteomes" id="UP000467840">
    <property type="component" value="Chromosome 10"/>
</dbReference>
<dbReference type="GO" id="GO:0010082">
    <property type="term" value="P:regulation of root meristem growth"/>
    <property type="evidence" value="ECO:0007669"/>
    <property type="project" value="InterPro"/>
</dbReference>
<evidence type="ECO:0000256" key="2">
    <source>
        <dbReference type="SAM" id="Phobius"/>
    </source>
</evidence>
<evidence type="ECO:0000256" key="1">
    <source>
        <dbReference type="SAM" id="MobiDB-lite"/>
    </source>
</evidence>
<feature type="transmembrane region" description="Helical" evidence="2">
    <location>
        <begin position="26"/>
        <end position="46"/>
    </location>
</feature>
<dbReference type="GO" id="GO:0010628">
    <property type="term" value="P:positive regulation of gene expression"/>
    <property type="evidence" value="ECO:0007669"/>
    <property type="project" value="TreeGrafter"/>
</dbReference>
<feature type="compositionally biased region" description="Basic residues" evidence="1">
    <location>
        <begin position="129"/>
        <end position="140"/>
    </location>
</feature>
<gene>
    <name evidence="3" type="ORF">GH714_040977</name>
</gene>
<accession>A0A6A6NA08</accession>
<dbReference type="InterPro" id="IPR038804">
    <property type="entry name" value="RGF3"/>
</dbReference>
<keyword evidence="2" id="KW-0812">Transmembrane</keyword>
<dbReference type="GO" id="GO:0008284">
    <property type="term" value="P:positive regulation of cell population proliferation"/>
    <property type="evidence" value="ECO:0007669"/>
    <property type="project" value="TreeGrafter"/>
</dbReference>
<name>A0A6A6NA08_HEVBR</name>
<dbReference type="PANTHER" id="PTHR36313">
    <property type="entry name" value="ROOT MERISTEM GROWTH FACTOR 2"/>
    <property type="match status" value="1"/>
</dbReference>
<dbReference type="AlphaFoldDB" id="A0A6A6NA08"/>